<dbReference type="Proteomes" id="UP000094444">
    <property type="component" value="Unassembled WGS sequence"/>
</dbReference>
<gene>
    <name evidence="2" type="ORF">DHEL01_v201995</name>
</gene>
<feature type="region of interest" description="Disordered" evidence="1">
    <location>
        <begin position="541"/>
        <end position="593"/>
    </location>
</feature>
<dbReference type="Gene3D" id="1.10.10.60">
    <property type="entry name" value="Homeodomain-like"/>
    <property type="match status" value="1"/>
</dbReference>
<sequence length="834" mass="90370">MAPRMRGGRAAPAGSAAPGRQSTRLAAQAAQQAAGQPAPEEPSSSEPAAAAAAPATADADDDDDDDDATHDTEASLNASPGDNNGGENIHDGAAPESPVPPQSSTPGRGTGEAPGEQYARRATRRFPTRATMPPSVHSVPATQSDVREEPMTPHQVDPAVTYDQPPQATPFLTPRTQDARVNLMNKFVDSLFKASTDLLAHLALEGAERDEPWKFELEAHKDVFEKYYGFYEESENFIDIDVVSDRTKAAESPIWPAMTKAVATANLAQLLSNIHRLEEDEALVLGRLPQLEHIDGHFPVAFVPGGRRGLDASVPDDGILRQAFHIRTQRYIETLRGVQNAAPSRLFARVFLDIDENMDDESINDDVQEARLRAFPGFDIYDQSAQKYRQAIDRFRAMIKEMDANANAIVSQLDQDYPFQPFLDGLKDWIKSSEARISAPTQPLPLNGDSSYSLHQQVEQEWRAARGKFSYDAIRAIHQHVRNAASGEQPFDLAESHAPPSPSSANFNTTSTDIFAAQRARDLSRAAIAGSDGAIYAAAAADTTRRARKRGRKSGVDEDPASKRARVADASAMPPPPPRQNAGGAIPPSSAMPEPIDGLIDVIAMSRASQLISKANRKPSQPKQRRPWTAHDTQQLVLAVNVYKAKWSTIERAIKENHISFNVPERDQQGLRDKARLVKVDILKTDSHLPPGFDLVVLGRKEKDMVIAAGRNPDRREEDNDPDQGPPHNTLYDPAAHHRQAFIEAPTPQDYQNMAADAVDDANLRALQEAQMQPEAQDGGGAPTATMLAQEGSPGTAPSESLGNFESQDPLSAPNGAIIDGALPEAGPSNAVNS</sequence>
<feature type="region of interest" description="Disordered" evidence="1">
    <location>
        <begin position="1"/>
        <end position="174"/>
    </location>
</feature>
<evidence type="ECO:0000256" key="1">
    <source>
        <dbReference type="SAM" id="MobiDB-lite"/>
    </source>
</evidence>
<dbReference type="InParanoid" id="A0A2P5IAS5"/>
<keyword evidence="3" id="KW-1185">Reference proteome</keyword>
<dbReference type="AlphaFoldDB" id="A0A2P5IAS5"/>
<name>A0A2P5IAS5_DIAHE</name>
<feature type="region of interest" description="Disordered" evidence="1">
    <location>
        <begin position="772"/>
        <end position="834"/>
    </location>
</feature>
<evidence type="ECO:0000313" key="3">
    <source>
        <dbReference type="Proteomes" id="UP000094444"/>
    </source>
</evidence>
<feature type="compositionally biased region" description="Polar residues" evidence="1">
    <location>
        <begin position="76"/>
        <end position="86"/>
    </location>
</feature>
<feature type="region of interest" description="Disordered" evidence="1">
    <location>
        <begin position="709"/>
        <end position="733"/>
    </location>
</feature>
<dbReference type="STRING" id="158607.A0A2P5IAS5"/>
<accession>A0A2P5IAS5</accession>
<feature type="compositionally biased region" description="Polar residues" evidence="1">
    <location>
        <begin position="796"/>
        <end position="810"/>
    </location>
</feature>
<comment type="caution">
    <text evidence="2">The sequence shown here is derived from an EMBL/GenBank/DDBJ whole genome shotgun (WGS) entry which is preliminary data.</text>
</comment>
<evidence type="ECO:0008006" key="4">
    <source>
        <dbReference type="Google" id="ProtNLM"/>
    </source>
</evidence>
<evidence type="ECO:0000313" key="2">
    <source>
        <dbReference type="EMBL" id="POS79598.1"/>
    </source>
</evidence>
<feature type="region of interest" description="Disordered" evidence="1">
    <location>
        <begin position="487"/>
        <end position="509"/>
    </location>
</feature>
<feature type="compositionally biased region" description="Acidic residues" evidence="1">
    <location>
        <begin position="58"/>
        <end position="68"/>
    </location>
</feature>
<feature type="compositionally biased region" description="Low complexity" evidence="1">
    <location>
        <begin position="1"/>
        <end position="57"/>
    </location>
</feature>
<dbReference type="OrthoDB" id="5398572at2759"/>
<protein>
    <recommendedName>
        <fullName evidence="4">Myb-like domain-containing protein</fullName>
    </recommendedName>
</protein>
<dbReference type="EMBL" id="MAVT02000101">
    <property type="protein sequence ID" value="POS79598.1"/>
    <property type="molecule type" value="Genomic_DNA"/>
</dbReference>
<reference evidence="2" key="1">
    <citation type="submission" date="2017-09" db="EMBL/GenBank/DDBJ databases">
        <title>Polyketide synthases of a Diaporthe helianthi virulent isolate.</title>
        <authorList>
            <person name="Baroncelli R."/>
        </authorList>
    </citation>
    <scope>NUCLEOTIDE SEQUENCE [LARGE SCALE GENOMIC DNA]</scope>
    <source>
        <strain evidence="2">7/96</strain>
    </source>
</reference>
<proteinExistence type="predicted"/>
<organism evidence="2 3">
    <name type="scientific">Diaporthe helianthi</name>
    <dbReference type="NCBI Taxonomy" id="158607"/>
    <lineage>
        <taxon>Eukaryota</taxon>
        <taxon>Fungi</taxon>
        <taxon>Dikarya</taxon>
        <taxon>Ascomycota</taxon>
        <taxon>Pezizomycotina</taxon>
        <taxon>Sordariomycetes</taxon>
        <taxon>Sordariomycetidae</taxon>
        <taxon>Diaporthales</taxon>
        <taxon>Diaporthaceae</taxon>
        <taxon>Diaporthe</taxon>
    </lineage>
</organism>